<accession>A0A936ZGB1</accession>
<dbReference type="InterPro" id="IPR051795">
    <property type="entry name" value="Glycosyl_Hydrlase_43"/>
</dbReference>
<dbReference type="EMBL" id="JAEQMY010000020">
    <property type="protein sequence ID" value="MBL0405320.1"/>
    <property type="molecule type" value="Genomic_DNA"/>
</dbReference>
<gene>
    <name evidence="6" type="ORF">JKG68_15220</name>
</gene>
<dbReference type="PANTHER" id="PTHR42812">
    <property type="entry name" value="BETA-XYLOSIDASE"/>
    <property type="match status" value="1"/>
</dbReference>
<sequence>MDGKQNDEVRLKAPARAPVPFELRIAPTNGGHVFDVAGPDPASGGTASHRHELSGREQNDYLALFEGISRTFGTRLPRNRQESEPSTFTAPYRVLLDRNIAPEIWYGYGDPAVTRVPAERTGDGDWYYLFATSNDAPNSFPILRSRTLDTWELTGFVFPEGRKPAWAMDGVNVSDYWAPEMHMTEESFLVCFTAREKSGALAIGLARSSSPEGPFESDEAPIIGGGVIDPHLFVGRDGRSFLFWKEDSNDVWPSLLSAFLHDHPDRTGTLFPLSEDQRTASLALTLWPWVKTLEPMERFLVQQVLIEAVVADFAGFRERLQALLGGGMPEAAQAGIRGILTALRTPVYAQEFDPRTRKLLGERRIVLENDQVWEAHLIEGIWVLEHAGLFYMFYAGNDFSTPEYGTGVAVAPSPLGPYRKMDRPLLRSSAEWVGPGHPSVAPGPDGAPWLFLHAFFPGEAGYKKFRALLAVPLHFDRESVTVQPASS</sequence>
<dbReference type="GO" id="GO:0004553">
    <property type="term" value="F:hydrolase activity, hydrolyzing O-glycosyl compounds"/>
    <property type="evidence" value="ECO:0007669"/>
    <property type="project" value="InterPro"/>
</dbReference>
<evidence type="ECO:0000256" key="4">
    <source>
        <dbReference type="PIRSR" id="PIRSR606710-2"/>
    </source>
</evidence>
<organism evidence="6 7">
    <name type="scientific">Microvirga aerilata</name>
    <dbReference type="NCBI Taxonomy" id="670292"/>
    <lineage>
        <taxon>Bacteria</taxon>
        <taxon>Pseudomonadati</taxon>
        <taxon>Pseudomonadota</taxon>
        <taxon>Alphaproteobacteria</taxon>
        <taxon>Hyphomicrobiales</taxon>
        <taxon>Methylobacteriaceae</taxon>
        <taxon>Microvirga</taxon>
    </lineage>
</organism>
<evidence type="ECO:0000256" key="5">
    <source>
        <dbReference type="RuleBase" id="RU361187"/>
    </source>
</evidence>
<dbReference type="Pfam" id="PF04616">
    <property type="entry name" value="Glyco_hydro_43"/>
    <property type="match status" value="2"/>
</dbReference>
<dbReference type="Proteomes" id="UP000605848">
    <property type="component" value="Unassembled WGS sequence"/>
</dbReference>
<dbReference type="PANTHER" id="PTHR42812:SF5">
    <property type="entry name" value="ENDO-ARABINASE"/>
    <property type="match status" value="1"/>
</dbReference>
<evidence type="ECO:0000256" key="2">
    <source>
        <dbReference type="ARBA" id="ARBA00022801"/>
    </source>
</evidence>
<keyword evidence="2 5" id="KW-0378">Hydrolase</keyword>
<reference evidence="6" key="1">
    <citation type="submission" date="2021-01" db="EMBL/GenBank/DDBJ databases">
        <title>Microvirga sp.</title>
        <authorList>
            <person name="Kim M.K."/>
        </authorList>
    </citation>
    <scope>NUCLEOTIDE SEQUENCE</scope>
    <source>
        <strain evidence="6">5420S-16</strain>
    </source>
</reference>
<dbReference type="RefSeq" id="WP_202060991.1">
    <property type="nucleotide sequence ID" value="NZ_JAEQMY010000020.1"/>
</dbReference>
<evidence type="ECO:0000313" key="7">
    <source>
        <dbReference type="Proteomes" id="UP000605848"/>
    </source>
</evidence>
<comment type="caution">
    <text evidence="6">The sequence shown here is derived from an EMBL/GenBank/DDBJ whole genome shotgun (WGS) entry which is preliminary data.</text>
</comment>
<evidence type="ECO:0000256" key="3">
    <source>
        <dbReference type="ARBA" id="ARBA00023295"/>
    </source>
</evidence>
<dbReference type="GO" id="GO:0005975">
    <property type="term" value="P:carbohydrate metabolic process"/>
    <property type="evidence" value="ECO:0007669"/>
    <property type="project" value="InterPro"/>
</dbReference>
<dbReference type="InterPro" id="IPR023296">
    <property type="entry name" value="Glyco_hydro_beta-prop_sf"/>
</dbReference>
<evidence type="ECO:0000313" key="6">
    <source>
        <dbReference type="EMBL" id="MBL0405320.1"/>
    </source>
</evidence>
<protein>
    <submittedName>
        <fullName evidence="6">Family 43 glycosylhydrolase</fullName>
    </submittedName>
</protein>
<dbReference type="AlphaFoldDB" id="A0A936ZGB1"/>
<evidence type="ECO:0000256" key="1">
    <source>
        <dbReference type="ARBA" id="ARBA00009865"/>
    </source>
</evidence>
<keyword evidence="7" id="KW-1185">Reference proteome</keyword>
<proteinExistence type="inferred from homology"/>
<name>A0A936ZGB1_9HYPH</name>
<feature type="site" description="Important for catalytic activity, responsible for pKa modulation of the active site Glu and correct orientation of both the proton donor and substrate" evidence="4">
    <location>
        <position position="229"/>
    </location>
</feature>
<dbReference type="SUPFAM" id="SSF75005">
    <property type="entry name" value="Arabinanase/levansucrase/invertase"/>
    <property type="match status" value="1"/>
</dbReference>
<dbReference type="InterPro" id="IPR006710">
    <property type="entry name" value="Glyco_hydro_43"/>
</dbReference>
<comment type="similarity">
    <text evidence="1 5">Belongs to the glycosyl hydrolase 43 family.</text>
</comment>
<keyword evidence="3 5" id="KW-0326">Glycosidase</keyword>
<dbReference type="Gene3D" id="2.115.10.20">
    <property type="entry name" value="Glycosyl hydrolase domain, family 43"/>
    <property type="match status" value="2"/>
</dbReference>